<dbReference type="OrthoDB" id="9786812at2"/>
<dbReference type="PRINTS" id="PR00096">
    <property type="entry name" value="GATASE"/>
</dbReference>
<dbReference type="InterPro" id="IPR017926">
    <property type="entry name" value="GATASE"/>
</dbReference>
<dbReference type="PANTHER" id="PTHR43418">
    <property type="entry name" value="MULTIFUNCTIONAL TRYPTOPHAN BIOSYNTHESIS PROTEIN-RELATED"/>
    <property type="match status" value="1"/>
</dbReference>
<dbReference type="InterPro" id="IPR006221">
    <property type="entry name" value="TrpG/PapA_dom"/>
</dbReference>
<keyword evidence="4" id="KW-1185">Reference proteome</keyword>
<comment type="caution">
    <text evidence="3">The sequence shown here is derived from an EMBL/GenBank/DDBJ whole genome shotgun (WGS) entry which is preliminary data.</text>
</comment>
<organism evidence="3 4">
    <name type="scientific">Bisgaardia hudsonensis</name>
    <dbReference type="NCBI Taxonomy" id="109472"/>
    <lineage>
        <taxon>Bacteria</taxon>
        <taxon>Pseudomonadati</taxon>
        <taxon>Pseudomonadota</taxon>
        <taxon>Gammaproteobacteria</taxon>
        <taxon>Pasteurellales</taxon>
        <taxon>Pasteurellaceae</taxon>
        <taxon>Bisgaardia</taxon>
    </lineage>
</organism>
<reference evidence="3 4" key="1">
    <citation type="submission" date="2019-03" db="EMBL/GenBank/DDBJ databases">
        <title>Genomic Encyclopedia of Type Strains, Phase IV (KMG-IV): sequencing the most valuable type-strain genomes for metagenomic binning, comparative biology and taxonomic classification.</title>
        <authorList>
            <person name="Goeker M."/>
        </authorList>
    </citation>
    <scope>NUCLEOTIDE SEQUENCE [LARGE SCALE GENOMIC DNA]</scope>
    <source>
        <strain evidence="3 4">DSM 28231</strain>
    </source>
</reference>
<evidence type="ECO:0000313" key="4">
    <source>
        <dbReference type="Proteomes" id="UP000294841"/>
    </source>
</evidence>
<dbReference type="SUPFAM" id="SSF52317">
    <property type="entry name" value="Class I glutamine amidotransferase-like"/>
    <property type="match status" value="1"/>
</dbReference>
<protein>
    <submittedName>
        <fullName evidence="3">Para-aminobenzoate synthetase component 2</fullName>
    </submittedName>
</protein>
<dbReference type="Gene3D" id="3.40.50.880">
    <property type="match status" value="1"/>
</dbReference>
<evidence type="ECO:0000259" key="2">
    <source>
        <dbReference type="Pfam" id="PF00117"/>
    </source>
</evidence>
<dbReference type="CDD" id="cd01743">
    <property type="entry name" value="GATase1_Anthranilate_Synthase"/>
    <property type="match status" value="1"/>
</dbReference>
<dbReference type="EMBL" id="SLXI01000001">
    <property type="protein sequence ID" value="TCP13889.1"/>
    <property type="molecule type" value="Genomic_DNA"/>
</dbReference>
<dbReference type="NCBIfam" id="TIGR00566">
    <property type="entry name" value="trpG_papA"/>
    <property type="match status" value="1"/>
</dbReference>
<proteinExistence type="predicted"/>
<accession>A0A4R2N256</accession>
<dbReference type="GO" id="GO:0004049">
    <property type="term" value="F:anthranilate synthase activity"/>
    <property type="evidence" value="ECO:0007669"/>
    <property type="project" value="TreeGrafter"/>
</dbReference>
<feature type="domain" description="Glutamine amidotransferase" evidence="2">
    <location>
        <begin position="4"/>
        <end position="185"/>
    </location>
</feature>
<dbReference type="InterPro" id="IPR029062">
    <property type="entry name" value="Class_I_gatase-like"/>
</dbReference>
<dbReference type="PANTHER" id="PTHR43418:SF4">
    <property type="entry name" value="MULTIFUNCTIONAL TRYPTOPHAN BIOSYNTHESIS PROTEIN"/>
    <property type="match status" value="1"/>
</dbReference>
<dbReference type="GO" id="GO:0005829">
    <property type="term" value="C:cytosol"/>
    <property type="evidence" value="ECO:0007669"/>
    <property type="project" value="TreeGrafter"/>
</dbReference>
<dbReference type="GO" id="GO:0046820">
    <property type="term" value="F:4-amino-4-deoxychorismate synthase activity"/>
    <property type="evidence" value="ECO:0007669"/>
    <property type="project" value="TreeGrafter"/>
</dbReference>
<dbReference type="GO" id="GO:0000162">
    <property type="term" value="P:L-tryptophan biosynthetic process"/>
    <property type="evidence" value="ECO:0007669"/>
    <property type="project" value="TreeGrafter"/>
</dbReference>
<dbReference type="GO" id="GO:0046654">
    <property type="term" value="P:tetrahydrofolate biosynthetic process"/>
    <property type="evidence" value="ECO:0007669"/>
    <property type="project" value="TreeGrafter"/>
</dbReference>
<dbReference type="RefSeq" id="WP_132021268.1">
    <property type="nucleotide sequence ID" value="NZ_CP016605.1"/>
</dbReference>
<dbReference type="InterPro" id="IPR050472">
    <property type="entry name" value="Anth_synth/Amidotransfase"/>
</dbReference>
<sequence>MNLLIVNNHDSFTYNLVELVRKLKCPFEVIDVECVDLSLINHFTHILISPGPDVPSAYPQLFSLVEKYYLSKSILGVCLGHQMLCQFFGAVLYNLPKVRHGQSHNIFIKSDSILFQNLLNPFRIGLYHSWAVSKDDFPIDLNIIAECDENIIMAFEHKYLPIYGIQFHPESYISENGLKILKNWLSNS</sequence>
<dbReference type="NCBIfam" id="NF005367">
    <property type="entry name" value="PRK06895.1"/>
    <property type="match status" value="1"/>
</dbReference>
<evidence type="ECO:0000256" key="1">
    <source>
        <dbReference type="ARBA" id="ARBA00022962"/>
    </source>
</evidence>
<dbReference type="PRINTS" id="PR00097">
    <property type="entry name" value="ANTSNTHASEII"/>
</dbReference>
<dbReference type="PROSITE" id="PS51273">
    <property type="entry name" value="GATASE_TYPE_1"/>
    <property type="match status" value="1"/>
</dbReference>
<dbReference type="Proteomes" id="UP000294841">
    <property type="component" value="Unassembled WGS sequence"/>
</dbReference>
<evidence type="ECO:0000313" key="3">
    <source>
        <dbReference type="EMBL" id="TCP13889.1"/>
    </source>
</evidence>
<keyword evidence="1" id="KW-0315">Glutamine amidotransferase</keyword>
<gene>
    <name evidence="3" type="ORF">EV697_1015</name>
</gene>
<dbReference type="Pfam" id="PF00117">
    <property type="entry name" value="GATase"/>
    <property type="match status" value="1"/>
</dbReference>
<dbReference type="AlphaFoldDB" id="A0A4R2N256"/>
<name>A0A4R2N256_9PAST</name>